<dbReference type="Proteomes" id="UP001583280">
    <property type="component" value="Unassembled WGS sequence"/>
</dbReference>
<reference evidence="1 2" key="1">
    <citation type="journal article" date="2024" name="IMA Fungus">
        <title>IMA Genome - F19 : A genome assembly and annotation guide to empower mycologists, including annotated draft genome sequences of Ceratocystis pirilliformis, Diaporthe australafricana, Fusarium ophioides, Paecilomyces lecythidis, and Sporothrix stenoceras.</title>
        <authorList>
            <person name="Aylward J."/>
            <person name="Wilson A.M."/>
            <person name="Visagie C.M."/>
            <person name="Spraker J."/>
            <person name="Barnes I."/>
            <person name="Buitendag C."/>
            <person name="Ceriani C."/>
            <person name="Del Mar Angel L."/>
            <person name="du Plessis D."/>
            <person name="Fuchs T."/>
            <person name="Gasser K."/>
            <person name="Kramer D."/>
            <person name="Li W."/>
            <person name="Munsamy K."/>
            <person name="Piso A."/>
            <person name="Price J.L."/>
            <person name="Sonnekus B."/>
            <person name="Thomas C."/>
            <person name="van der Nest A."/>
            <person name="van Dijk A."/>
            <person name="van Heerden A."/>
            <person name="van Vuuren N."/>
            <person name="Yilmaz N."/>
            <person name="Duong T.A."/>
            <person name="van der Merwe N.A."/>
            <person name="Wingfield M.J."/>
            <person name="Wingfield B.D."/>
        </authorList>
    </citation>
    <scope>NUCLEOTIDE SEQUENCE [LARGE SCALE GENOMIC DNA]</scope>
    <source>
        <strain evidence="1 2">CMW 12675</strain>
    </source>
</reference>
<feature type="non-terminal residue" evidence="1">
    <location>
        <position position="1"/>
    </location>
</feature>
<evidence type="ECO:0000313" key="1">
    <source>
        <dbReference type="EMBL" id="KAL1888754.1"/>
    </source>
</evidence>
<protein>
    <submittedName>
        <fullName evidence="1">Uncharacterized protein</fullName>
    </submittedName>
</protein>
<evidence type="ECO:0000313" key="2">
    <source>
        <dbReference type="Proteomes" id="UP001583280"/>
    </source>
</evidence>
<organism evidence="1 2">
    <name type="scientific">Ceratocystis pirilliformis</name>
    <dbReference type="NCBI Taxonomy" id="259994"/>
    <lineage>
        <taxon>Eukaryota</taxon>
        <taxon>Fungi</taxon>
        <taxon>Dikarya</taxon>
        <taxon>Ascomycota</taxon>
        <taxon>Pezizomycotina</taxon>
        <taxon>Sordariomycetes</taxon>
        <taxon>Hypocreomycetidae</taxon>
        <taxon>Microascales</taxon>
        <taxon>Ceratocystidaceae</taxon>
        <taxon>Ceratocystis</taxon>
    </lineage>
</organism>
<sequence>TPILTVYRLRAVRKTLTPFLTSPYRPTLRDLIAKSIFMTNTSAMSRRLGRSLASIRLARRLASRPPPEVLVERSLIPRECVPGLTPVPLSPAIVAKKRVIERELVKDVLRHWVGTVWTGKARVKAEDIRAWEEQAGIGRVWRLTRFWERVSKNSGLIG</sequence>
<proteinExistence type="predicted"/>
<dbReference type="Gene3D" id="6.10.140.2040">
    <property type="match status" value="1"/>
</dbReference>
<keyword evidence="2" id="KW-1185">Reference proteome</keyword>
<gene>
    <name evidence="1" type="ORF">Cpir12675_006051</name>
</gene>
<accession>A0ABR3YMZ7</accession>
<comment type="caution">
    <text evidence="1">The sequence shown here is derived from an EMBL/GenBank/DDBJ whole genome shotgun (WGS) entry which is preliminary data.</text>
</comment>
<dbReference type="EMBL" id="JAWDJO010000246">
    <property type="protein sequence ID" value="KAL1888754.1"/>
    <property type="molecule type" value="Genomic_DNA"/>
</dbReference>
<name>A0ABR3YMZ7_9PEZI</name>